<gene>
    <name evidence="1" type="ORF">KSP40_PGU007665</name>
</gene>
<comment type="caution">
    <text evidence="1">The sequence shown here is derived from an EMBL/GenBank/DDBJ whole genome shotgun (WGS) entry which is preliminary data.</text>
</comment>
<protein>
    <submittedName>
        <fullName evidence="1">Uncharacterized protein</fullName>
    </submittedName>
</protein>
<evidence type="ECO:0000313" key="1">
    <source>
        <dbReference type="EMBL" id="KAK8962161.1"/>
    </source>
</evidence>
<sequence length="122" mass="13421">MRNVEDETEIRRRGETDCRKEIGHGFDRAGLEIHEGEVAAIASNDLDGMDPAQRREGLIHVGVRHAGADAANEYPLHLPIQNRGSGMIRLLVGDPRSLLHTKSAVSSLCSGLSFRQTLARRI</sequence>
<accession>A0ABR2MDP5</accession>
<evidence type="ECO:0000313" key="2">
    <source>
        <dbReference type="Proteomes" id="UP001412067"/>
    </source>
</evidence>
<dbReference type="Proteomes" id="UP001412067">
    <property type="component" value="Unassembled WGS sequence"/>
</dbReference>
<organism evidence="1 2">
    <name type="scientific">Platanthera guangdongensis</name>
    <dbReference type="NCBI Taxonomy" id="2320717"/>
    <lineage>
        <taxon>Eukaryota</taxon>
        <taxon>Viridiplantae</taxon>
        <taxon>Streptophyta</taxon>
        <taxon>Embryophyta</taxon>
        <taxon>Tracheophyta</taxon>
        <taxon>Spermatophyta</taxon>
        <taxon>Magnoliopsida</taxon>
        <taxon>Liliopsida</taxon>
        <taxon>Asparagales</taxon>
        <taxon>Orchidaceae</taxon>
        <taxon>Orchidoideae</taxon>
        <taxon>Orchideae</taxon>
        <taxon>Orchidinae</taxon>
        <taxon>Platanthera</taxon>
    </lineage>
</organism>
<proteinExistence type="predicted"/>
<reference evidence="1 2" key="1">
    <citation type="journal article" date="2022" name="Nat. Plants">
        <title>Genomes of leafy and leafless Platanthera orchids illuminate the evolution of mycoheterotrophy.</title>
        <authorList>
            <person name="Li M.H."/>
            <person name="Liu K.W."/>
            <person name="Li Z."/>
            <person name="Lu H.C."/>
            <person name="Ye Q.L."/>
            <person name="Zhang D."/>
            <person name="Wang J.Y."/>
            <person name="Li Y.F."/>
            <person name="Zhong Z.M."/>
            <person name="Liu X."/>
            <person name="Yu X."/>
            <person name="Liu D.K."/>
            <person name="Tu X.D."/>
            <person name="Liu B."/>
            <person name="Hao Y."/>
            <person name="Liao X.Y."/>
            <person name="Jiang Y.T."/>
            <person name="Sun W.H."/>
            <person name="Chen J."/>
            <person name="Chen Y.Q."/>
            <person name="Ai Y."/>
            <person name="Zhai J.W."/>
            <person name="Wu S.S."/>
            <person name="Zhou Z."/>
            <person name="Hsiao Y.Y."/>
            <person name="Wu W.L."/>
            <person name="Chen Y.Y."/>
            <person name="Lin Y.F."/>
            <person name="Hsu J.L."/>
            <person name="Li C.Y."/>
            <person name="Wang Z.W."/>
            <person name="Zhao X."/>
            <person name="Zhong W.Y."/>
            <person name="Ma X.K."/>
            <person name="Ma L."/>
            <person name="Huang J."/>
            <person name="Chen G.Z."/>
            <person name="Huang M.Z."/>
            <person name="Huang L."/>
            <person name="Peng D.H."/>
            <person name="Luo Y.B."/>
            <person name="Zou S.Q."/>
            <person name="Chen S.P."/>
            <person name="Lan S."/>
            <person name="Tsai W.C."/>
            <person name="Van de Peer Y."/>
            <person name="Liu Z.J."/>
        </authorList>
    </citation>
    <scope>NUCLEOTIDE SEQUENCE [LARGE SCALE GENOMIC DNA]</scope>
    <source>
        <strain evidence="1">Lor288</strain>
    </source>
</reference>
<keyword evidence="2" id="KW-1185">Reference proteome</keyword>
<dbReference type="EMBL" id="JBBWWR010000008">
    <property type="protein sequence ID" value="KAK8962161.1"/>
    <property type="molecule type" value="Genomic_DNA"/>
</dbReference>
<name>A0ABR2MDP5_9ASPA</name>